<comment type="cofactor">
    <cofactor evidence="10">
        <name>Mg(2+)</name>
        <dbReference type="ChEBI" id="CHEBI:18420"/>
    </cofactor>
    <cofactor evidence="10">
        <name>Mn(2+)</name>
        <dbReference type="ChEBI" id="CHEBI:29035"/>
    </cofactor>
</comment>
<dbReference type="Gene3D" id="3.100.10.20">
    <property type="entry name" value="CRISPR-associated endonuclease Cas1, N-terminal domain"/>
    <property type="match status" value="1"/>
</dbReference>
<dbReference type="InterPro" id="IPR042211">
    <property type="entry name" value="CRISPR-assoc_Cas1_N"/>
</dbReference>
<dbReference type="CDD" id="cd09721">
    <property type="entry name" value="Cas1_I-C"/>
    <property type="match status" value="1"/>
</dbReference>
<dbReference type="RefSeq" id="WP_308449384.1">
    <property type="nucleotide sequence ID" value="NZ_JAJEQC010000007.1"/>
</dbReference>
<evidence type="ECO:0000256" key="4">
    <source>
        <dbReference type="ARBA" id="ARBA00022801"/>
    </source>
</evidence>
<dbReference type="GO" id="GO:0016787">
    <property type="term" value="F:hydrolase activity"/>
    <property type="evidence" value="ECO:0007669"/>
    <property type="project" value="UniProtKB-KW"/>
</dbReference>
<keyword evidence="5 10" id="KW-0460">Magnesium</keyword>
<name>A0AAE3DHS2_9FIRM</name>
<dbReference type="GO" id="GO:0004520">
    <property type="term" value="F:DNA endonuclease activity"/>
    <property type="evidence" value="ECO:0007669"/>
    <property type="project" value="InterPro"/>
</dbReference>
<sequence length="343" mass="38744">MRQLLNTLFVLSEDAYLSVNGENVVISREQKEVARFPLHTLEGILCFSYAGASPALMSACVQRGVDIAFFSPRGQFLARTVGEEHGNVLLRQTQNRVSDDPYQSCRYARGFILGKVYNARWVLERATRDHPQRVPVKTLKTAAAQMAQSLPLIASCEDPAQLLGLEGEAAKLYFGVFDHLVLQQQSDFRFTSRSRRPPLDNINALLSFAYTLLTRDCTAALESAGLDPYIGFMHRPRPGRRSLALDLMEELRAVYADRFVLSCVNRKIITAKHLQKQESGAVLLTDDGRRAFLGAWQSKKQEQITHPFLKEKIPWGLVPYVQALLLARTLRGDLEAYPPFFWK</sequence>
<dbReference type="GO" id="GO:0051607">
    <property type="term" value="P:defense response to virus"/>
    <property type="evidence" value="ECO:0007669"/>
    <property type="project" value="UniProtKB-UniRule"/>
</dbReference>
<evidence type="ECO:0000256" key="10">
    <source>
        <dbReference type="HAMAP-Rule" id="MF_01470"/>
    </source>
</evidence>
<dbReference type="Gene3D" id="1.20.120.920">
    <property type="entry name" value="CRISPR-associated endonuclease Cas1, C-terminal domain"/>
    <property type="match status" value="1"/>
</dbReference>
<evidence type="ECO:0000256" key="7">
    <source>
        <dbReference type="ARBA" id="ARBA00023125"/>
    </source>
</evidence>
<comment type="function">
    <text evidence="10">CRISPR (clustered regularly interspaced short palindromic repeat), is an adaptive immune system that provides protection against mobile genetic elements (viruses, transposable elements and conjugative plasmids). CRISPR clusters contain spacers, sequences complementary to antecedent mobile elements, and target invading nucleic acids. CRISPR clusters are transcribed and processed into CRISPR RNA (crRNA). Acts as a dsDNA endonuclease. Involved in the integration of spacer DNA into the CRISPR cassette.</text>
</comment>
<keyword evidence="8 10" id="KW-0464">Manganese</keyword>
<keyword evidence="7 10" id="KW-0238">DNA-binding</keyword>
<protein>
    <recommendedName>
        <fullName evidence="10">CRISPR-associated endonuclease Cas1</fullName>
        <ecNumber evidence="10">3.1.-.-</ecNumber>
    </recommendedName>
</protein>
<dbReference type="EMBL" id="JAJEQC010000007">
    <property type="protein sequence ID" value="MCC2137088.1"/>
    <property type="molecule type" value="Genomic_DNA"/>
</dbReference>
<proteinExistence type="inferred from homology"/>
<feature type="binding site" evidence="10">
    <location>
        <position position="166"/>
    </location>
    <ligand>
        <name>Mn(2+)</name>
        <dbReference type="ChEBI" id="CHEBI:29035"/>
    </ligand>
</feature>
<organism evidence="11 12">
    <name type="scientific">Hominenteromicrobium mulieris</name>
    <dbReference type="NCBI Taxonomy" id="2885357"/>
    <lineage>
        <taxon>Bacteria</taxon>
        <taxon>Bacillati</taxon>
        <taxon>Bacillota</taxon>
        <taxon>Clostridia</taxon>
        <taxon>Eubacteriales</taxon>
        <taxon>Oscillospiraceae</taxon>
        <taxon>Hominenteromicrobium</taxon>
    </lineage>
</organism>
<keyword evidence="1 10" id="KW-0540">Nuclease</keyword>
<dbReference type="InterPro" id="IPR002729">
    <property type="entry name" value="CRISPR-assoc_Cas1"/>
</dbReference>
<evidence type="ECO:0000256" key="3">
    <source>
        <dbReference type="ARBA" id="ARBA00022759"/>
    </source>
</evidence>
<dbReference type="HAMAP" id="MF_01470">
    <property type="entry name" value="Cas1"/>
    <property type="match status" value="1"/>
</dbReference>
<dbReference type="GO" id="GO:0003677">
    <property type="term" value="F:DNA binding"/>
    <property type="evidence" value="ECO:0007669"/>
    <property type="project" value="UniProtKB-KW"/>
</dbReference>
<comment type="similarity">
    <text evidence="10">Belongs to the CRISPR-associated endonuclease Cas1 family.</text>
</comment>
<dbReference type="InterPro" id="IPR050646">
    <property type="entry name" value="Cas1"/>
</dbReference>
<evidence type="ECO:0000313" key="12">
    <source>
        <dbReference type="Proteomes" id="UP001199424"/>
    </source>
</evidence>
<evidence type="ECO:0000313" key="11">
    <source>
        <dbReference type="EMBL" id="MCC2137088.1"/>
    </source>
</evidence>
<dbReference type="AlphaFoldDB" id="A0AAE3DHS2"/>
<dbReference type="PANTHER" id="PTHR34353">
    <property type="entry name" value="CRISPR-ASSOCIATED ENDONUCLEASE CAS1 1"/>
    <property type="match status" value="1"/>
</dbReference>
<evidence type="ECO:0000256" key="6">
    <source>
        <dbReference type="ARBA" id="ARBA00023118"/>
    </source>
</evidence>
<keyword evidence="6 10" id="KW-0051">Antiviral defense</keyword>
<evidence type="ECO:0000256" key="2">
    <source>
        <dbReference type="ARBA" id="ARBA00022723"/>
    </source>
</evidence>
<comment type="caution">
    <text evidence="11">The sequence shown here is derived from an EMBL/GenBank/DDBJ whole genome shotgun (WGS) entry which is preliminary data.</text>
</comment>
<keyword evidence="2 10" id="KW-0479">Metal-binding</keyword>
<dbReference type="PANTHER" id="PTHR34353:SF2">
    <property type="entry name" value="CRISPR-ASSOCIATED ENDONUCLEASE CAS1 1"/>
    <property type="match status" value="1"/>
</dbReference>
<dbReference type="GO" id="GO:0043571">
    <property type="term" value="P:maintenance of CRISPR repeat elements"/>
    <property type="evidence" value="ECO:0007669"/>
    <property type="project" value="UniProtKB-UniRule"/>
</dbReference>
<evidence type="ECO:0000256" key="8">
    <source>
        <dbReference type="ARBA" id="ARBA00023211"/>
    </source>
</evidence>
<feature type="binding site" evidence="10">
    <location>
        <position position="234"/>
    </location>
    <ligand>
        <name>Mn(2+)</name>
        <dbReference type="ChEBI" id="CHEBI:29035"/>
    </ligand>
</feature>
<dbReference type="EC" id="3.1.-.-" evidence="10"/>
<dbReference type="InterPro" id="IPR019856">
    <property type="entry name" value="CRISPR-assoc_Cas1_DVULG"/>
</dbReference>
<dbReference type="InterPro" id="IPR042206">
    <property type="entry name" value="CRISPR-assoc_Cas1_C"/>
</dbReference>
<dbReference type="Pfam" id="PF01867">
    <property type="entry name" value="Cas_Cas1"/>
    <property type="match status" value="1"/>
</dbReference>
<keyword evidence="12" id="KW-1185">Reference proteome</keyword>
<dbReference type="NCBIfam" id="TIGR00287">
    <property type="entry name" value="cas1"/>
    <property type="match status" value="1"/>
</dbReference>
<dbReference type="GO" id="GO:0046872">
    <property type="term" value="F:metal ion binding"/>
    <property type="evidence" value="ECO:0007669"/>
    <property type="project" value="UniProtKB-UniRule"/>
</dbReference>
<evidence type="ECO:0000256" key="9">
    <source>
        <dbReference type="ARBA" id="ARBA00038592"/>
    </source>
</evidence>
<evidence type="ECO:0000256" key="1">
    <source>
        <dbReference type="ARBA" id="ARBA00022722"/>
    </source>
</evidence>
<reference evidence="11" key="1">
    <citation type="submission" date="2021-10" db="EMBL/GenBank/DDBJ databases">
        <title>Anaerobic single-cell dispensing facilitates the cultivation of human gut bacteria.</title>
        <authorList>
            <person name="Afrizal A."/>
        </authorList>
    </citation>
    <scope>NUCLEOTIDE SEQUENCE</scope>
    <source>
        <strain evidence="11">CLA-AA-H250</strain>
    </source>
</reference>
<dbReference type="Proteomes" id="UP001199424">
    <property type="component" value="Unassembled WGS sequence"/>
</dbReference>
<gene>
    <name evidence="11" type="primary">cas1c</name>
    <name evidence="10" type="synonym">cas1</name>
    <name evidence="11" type="ORF">LKD31_08665</name>
</gene>
<keyword evidence="4 10" id="KW-0378">Hydrolase</keyword>
<dbReference type="NCBIfam" id="TIGR03640">
    <property type="entry name" value="cas1_DVULG"/>
    <property type="match status" value="1"/>
</dbReference>
<comment type="subunit">
    <text evidence="9 10">Homodimer, forms a heterotetramer with a Cas2 homodimer.</text>
</comment>
<keyword evidence="3 10" id="KW-0255">Endonuclease</keyword>
<accession>A0AAE3DHS2</accession>
<feature type="binding site" evidence="10">
    <location>
        <position position="249"/>
    </location>
    <ligand>
        <name>Mn(2+)</name>
        <dbReference type="ChEBI" id="CHEBI:29035"/>
    </ligand>
</feature>
<evidence type="ECO:0000256" key="5">
    <source>
        <dbReference type="ARBA" id="ARBA00022842"/>
    </source>
</evidence>